<accession>A0A0N9UVE3</accession>
<dbReference type="GO" id="GO:0003677">
    <property type="term" value="F:DNA binding"/>
    <property type="evidence" value="ECO:0007669"/>
    <property type="project" value="UniProtKB-KW"/>
</dbReference>
<dbReference type="InterPro" id="IPR013762">
    <property type="entry name" value="Integrase-like_cat_sf"/>
</dbReference>
<evidence type="ECO:0000256" key="4">
    <source>
        <dbReference type="ARBA" id="ARBA00023172"/>
    </source>
</evidence>
<evidence type="ECO:0000259" key="5">
    <source>
        <dbReference type="PROSITE" id="PS51898"/>
    </source>
</evidence>
<evidence type="ECO:0000313" key="6">
    <source>
        <dbReference type="EMBL" id="ALH79974.1"/>
    </source>
</evidence>
<reference evidence="6 7" key="1">
    <citation type="journal article" date="2015" name="Genome Announc.">
        <title>Complete Genome Sequence of Polypropylene Glycol- and Polyethylene Glycol-Degrading Sphingopyxis macrogoltabida Strain EY-1.</title>
        <authorList>
            <person name="Ohtsubo Y."/>
            <person name="Nagata Y."/>
            <person name="Numata M."/>
            <person name="Tsuchikane K."/>
            <person name="Hosoyama A."/>
            <person name="Yamazoe A."/>
            <person name="Tsuda M."/>
            <person name="Fujita N."/>
            <person name="Kawai F."/>
        </authorList>
    </citation>
    <scope>NUCLEOTIDE SEQUENCE [LARGE SCALE GENOMIC DNA]</scope>
    <source>
        <strain evidence="6 7">EY-1</strain>
    </source>
</reference>
<dbReference type="Gene3D" id="3.30.160.390">
    <property type="entry name" value="Integrase, DNA-binding domain"/>
    <property type="match status" value="1"/>
</dbReference>
<dbReference type="InterPro" id="IPR050808">
    <property type="entry name" value="Phage_Integrase"/>
</dbReference>
<feature type="domain" description="Tyr recombinase" evidence="5">
    <location>
        <begin position="212"/>
        <end position="386"/>
    </location>
</feature>
<sequence length="487" mass="54780">MAKTIAFTPATLDALKNGHLSDPLTPGLMIEVLEGGKKRWRFRRKIAGKLVIISVFGGRYPATSIATAREWARPLNEQVEAGIDPREARREAEKRSGMTVAKAHALYMIAVDEGRSSRARRPNKPRTIKDKRKIFACDIEPKLGKRCIYDVTERDLIKLVQAKGKTAKVRANRLAAELKVFFGWAASLRGLEVGLESDPSKRLNDLRFPEKSRTRKLSLLEIEWFLKALVDEKREFQRGMLLWLLTAARISEVGGARSDEVVAGVWTIPVSRSKNSSAHTIALGPWGRSLIASDDEWVFPAPRKGGPRNESIWYKARDRVLARMAVIAGHPVERFTPHDLRRTVRSNTKRLKVDFETAEAMLNHLRSGMERIYDGYEYEEEKAAWFLKWEQEIVSIAKRIGVAAQLGVPDAVAPKPASYSVRFNLPESARIQPRLDIGQPEAGAVPMFAPSATKFILSGESVRSLFPQSVDLAPRKPSLQSEFIRRK</sequence>
<organism evidence="6 7">
    <name type="scientific">Sphingopyxis macrogoltabida</name>
    <name type="common">Sphingomonas macrogoltabidus</name>
    <dbReference type="NCBI Taxonomy" id="33050"/>
    <lineage>
        <taxon>Bacteria</taxon>
        <taxon>Pseudomonadati</taxon>
        <taxon>Pseudomonadota</taxon>
        <taxon>Alphaproteobacteria</taxon>
        <taxon>Sphingomonadales</taxon>
        <taxon>Sphingomonadaceae</taxon>
        <taxon>Sphingopyxis</taxon>
    </lineage>
</organism>
<keyword evidence="2" id="KW-0229">DNA integration</keyword>
<dbReference type="EMBL" id="CP012700">
    <property type="protein sequence ID" value="ALH79974.1"/>
    <property type="molecule type" value="Genomic_DNA"/>
</dbReference>
<name>A0A0N9UVE3_SPHMC</name>
<dbReference type="Pfam" id="PF13356">
    <property type="entry name" value="Arm-DNA-bind_3"/>
    <property type="match status" value="1"/>
</dbReference>
<dbReference type="PROSITE" id="PS51898">
    <property type="entry name" value="TYR_RECOMBINASE"/>
    <property type="match status" value="1"/>
</dbReference>
<evidence type="ECO:0000256" key="1">
    <source>
        <dbReference type="ARBA" id="ARBA00008857"/>
    </source>
</evidence>
<evidence type="ECO:0000256" key="3">
    <source>
        <dbReference type="ARBA" id="ARBA00023125"/>
    </source>
</evidence>
<dbReference type="Gene3D" id="1.10.443.10">
    <property type="entry name" value="Intergrase catalytic core"/>
    <property type="match status" value="1"/>
</dbReference>
<evidence type="ECO:0000256" key="2">
    <source>
        <dbReference type="ARBA" id="ARBA00022908"/>
    </source>
</evidence>
<proteinExistence type="inferred from homology"/>
<dbReference type="InterPro" id="IPR038488">
    <property type="entry name" value="Integrase_DNA-bd_sf"/>
</dbReference>
<dbReference type="SUPFAM" id="SSF56349">
    <property type="entry name" value="DNA breaking-rejoining enzymes"/>
    <property type="match status" value="1"/>
</dbReference>
<dbReference type="InterPro" id="IPR010998">
    <property type="entry name" value="Integrase_recombinase_N"/>
</dbReference>
<dbReference type="OrthoDB" id="7615137at2"/>
<dbReference type="InterPro" id="IPR025166">
    <property type="entry name" value="Integrase_DNA_bind_dom"/>
</dbReference>
<dbReference type="PANTHER" id="PTHR30629:SF2">
    <property type="entry name" value="PROPHAGE INTEGRASE INTS-RELATED"/>
    <property type="match status" value="1"/>
</dbReference>
<dbReference type="KEGG" id="smag:AN936_06215"/>
<dbReference type="Pfam" id="PF00589">
    <property type="entry name" value="Phage_integrase"/>
    <property type="match status" value="1"/>
</dbReference>
<comment type="similarity">
    <text evidence="1">Belongs to the 'phage' integrase family.</text>
</comment>
<dbReference type="GO" id="GO:0015074">
    <property type="term" value="P:DNA integration"/>
    <property type="evidence" value="ECO:0007669"/>
    <property type="project" value="UniProtKB-KW"/>
</dbReference>
<dbReference type="InterPro" id="IPR002104">
    <property type="entry name" value="Integrase_catalytic"/>
</dbReference>
<dbReference type="RefSeq" id="WP_084758212.1">
    <property type="nucleotide sequence ID" value="NZ_CP012700.1"/>
</dbReference>
<dbReference type="Gene3D" id="1.10.150.130">
    <property type="match status" value="1"/>
</dbReference>
<dbReference type="InterPro" id="IPR011010">
    <property type="entry name" value="DNA_brk_join_enz"/>
</dbReference>
<gene>
    <name evidence="6" type="ORF">AN936_06215</name>
</gene>
<dbReference type="AlphaFoldDB" id="A0A0N9UVE3"/>
<keyword evidence="3" id="KW-0238">DNA-binding</keyword>
<dbReference type="PATRIC" id="fig|33050.5.peg.1295"/>
<protein>
    <recommendedName>
        <fullName evidence="5">Tyr recombinase domain-containing protein</fullName>
    </recommendedName>
</protein>
<evidence type="ECO:0000313" key="7">
    <source>
        <dbReference type="Proteomes" id="UP000058074"/>
    </source>
</evidence>
<dbReference type="Proteomes" id="UP000058074">
    <property type="component" value="Chromosome"/>
</dbReference>
<keyword evidence="4" id="KW-0233">DNA recombination</keyword>
<dbReference type="GO" id="GO:0006310">
    <property type="term" value="P:DNA recombination"/>
    <property type="evidence" value="ECO:0007669"/>
    <property type="project" value="UniProtKB-KW"/>
</dbReference>
<dbReference type="PANTHER" id="PTHR30629">
    <property type="entry name" value="PROPHAGE INTEGRASE"/>
    <property type="match status" value="1"/>
</dbReference>